<evidence type="ECO:0000256" key="1">
    <source>
        <dbReference type="SAM" id="MobiDB-lite"/>
    </source>
</evidence>
<evidence type="ECO:0000313" key="2">
    <source>
        <dbReference type="EMBL" id="OII74836.1"/>
    </source>
</evidence>
<protein>
    <submittedName>
        <fullName evidence="2">Uncharacterized protein</fullName>
    </submittedName>
</protein>
<dbReference type="VEuPathDB" id="CryptoDB:cubi_02968"/>
<proteinExistence type="predicted"/>
<dbReference type="OrthoDB" id="343422at2759"/>
<feature type="region of interest" description="Disordered" evidence="1">
    <location>
        <begin position="115"/>
        <end position="180"/>
    </location>
</feature>
<sequence length="354" mass="40383">MSKKHTSFLSHLKDKYKVFSMRNTKNRIFSRKKVSPGNNSKNEKMKGVNISFEHTCSDSVKNSSSQQISSTSVSFSSDNSIISSSDAKYQKDRVLRSGRTLSNTVSNKNLENTKVINSDKNLDENGSCSDSSSLFNNSLPESSPTSLLSDSSTSSNPKYKNKEYSSDTQSSTCNQSNPMEEIDHNYYDSLRTSCKENNSEKQENPITKRKVNIIPRKPTAKLESYTRNKNTDNHRENVICINKSALDILNNKHSNKEEKRTTQQVVAIESLGRNEENAEKNFPNLTSGLSHQKDNRCSFEESKTFLDHETSFIPIIIETDYCHQYCYLDYDILIDCVYINDYQCHLHNFTDILN</sequence>
<accession>A0A1J4MP99</accession>
<dbReference type="RefSeq" id="XP_028875981.1">
    <property type="nucleotide sequence ID" value="XM_029019980.1"/>
</dbReference>
<comment type="caution">
    <text evidence="2">The sequence shown here is derived from an EMBL/GenBank/DDBJ whole genome shotgun (WGS) entry which is preliminary data.</text>
</comment>
<dbReference type="AlphaFoldDB" id="A0A1J4MP99"/>
<name>A0A1J4MP99_9CRYT</name>
<evidence type="ECO:0000313" key="3">
    <source>
        <dbReference type="Proteomes" id="UP000186176"/>
    </source>
</evidence>
<dbReference type="GeneID" id="39979759"/>
<organism evidence="2 3">
    <name type="scientific">Cryptosporidium ubiquitum</name>
    <dbReference type="NCBI Taxonomy" id="857276"/>
    <lineage>
        <taxon>Eukaryota</taxon>
        <taxon>Sar</taxon>
        <taxon>Alveolata</taxon>
        <taxon>Apicomplexa</taxon>
        <taxon>Conoidasida</taxon>
        <taxon>Coccidia</taxon>
        <taxon>Eucoccidiorida</taxon>
        <taxon>Eimeriorina</taxon>
        <taxon>Cryptosporidiidae</taxon>
        <taxon>Cryptosporidium</taxon>
    </lineage>
</organism>
<dbReference type="EMBL" id="LRBP01000008">
    <property type="protein sequence ID" value="OII74836.1"/>
    <property type="molecule type" value="Genomic_DNA"/>
</dbReference>
<keyword evidence="3" id="KW-1185">Reference proteome</keyword>
<reference evidence="2 3" key="1">
    <citation type="submission" date="2016-10" db="EMBL/GenBank/DDBJ databases">
        <title>Reductive evolution of mitochondrial metabolism and differential evolution of invasion-related proteins in Cryptosporidium.</title>
        <authorList>
            <person name="Liu S."/>
            <person name="Roellig D.M."/>
            <person name="Guo Y."/>
            <person name="Li N."/>
            <person name="Frace M.A."/>
            <person name="Tang K."/>
            <person name="Zhang L."/>
            <person name="Feng Y."/>
            <person name="Xiao L."/>
        </authorList>
    </citation>
    <scope>NUCLEOTIDE SEQUENCE [LARGE SCALE GENOMIC DNA]</scope>
    <source>
        <strain evidence="2">39726</strain>
    </source>
</reference>
<dbReference type="Proteomes" id="UP000186176">
    <property type="component" value="Unassembled WGS sequence"/>
</dbReference>
<feature type="compositionally biased region" description="Polar residues" evidence="1">
    <location>
        <begin position="166"/>
        <end position="178"/>
    </location>
</feature>
<feature type="compositionally biased region" description="Low complexity" evidence="1">
    <location>
        <begin position="125"/>
        <end position="157"/>
    </location>
</feature>
<gene>
    <name evidence="2" type="ORF">cubi_02968</name>
</gene>